<dbReference type="PIRSF" id="PIRSF035875">
    <property type="entry name" value="RNase_BN"/>
    <property type="match status" value="1"/>
</dbReference>
<name>A0A1I5WTW7_9PSEU</name>
<dbReference type="RefSeq" id="WP_092531299.1">
    <property type="nucleotide sequence ID" value="NZ_FOWW01000005.1"/>
</dbReference>
<dbReference type="PANTHER" id="PTHR30213">
    <property type="entry name" value="INNER MEMBRANE PROTEIN YHJD"/>
    <property type="match status" value="1"/>
</dbReference>
<feature type="transmembrane region" description="Helical" evidence="6">
    <location>
        <begin position="241"/>
        <end position="263"/>
    </location>
</feature>
<dbReference type="Proteomes" id="UP000198727">
    <property type="component" value="Unassembled WGS sequence"/>
</dbReference>
<dbReference type="STRING" id="587909.SAMN05421810_105278"/>
<feature type="transmembrane region" description="Helical" evidence="6">
    <location>
        <begin position="206"/>
        <end position="229"/>
    </location>
</feature>
<evidence type="ECO:0000313" key="7">
    <source>
        <dbReference type="EMBL" id="SFQ23225.1"/>
    </source>
</evidence>
<evidence type="ECO:0000313" key="8">
    <source>
        <dbReference type="Proteomes" id="UP000198727"/>
    </source>
</evidence>
<comment type="subcellular location">
    <subcellularLocation>
        <location evidence="1">Cell membrane</location>
        <topology evidence="1">Multi-pass membrane protein</topology>
    </subcellularLocation>
</comment>
<dbReference type="PANTHER" id="PTHR30213:SF1">
    <property type="entry name" value="INNER MEMBRANE PROTEIN YHJD"/>
    <property type="match status" value="1"/>
</dbReference>
<evidence type="ECO:0000256" key="4">
    <source>
        <dbReference type="ARBA" id="ARBA00022989"/>
    </source>
</evidence>
<reference evidence="8" key="1">
    <citation type="submission" date="2016-10" db="EMBL/GenBank/DDBJ databases">
        <authorList>
            <person name="Varghese N."/>
            <person name="Submissions S."/>
        </authorList>
    </citation>
    <scope>NUCLEOTIDE SEQUENCE [LARGE SCALE GENOMIC DNA]</scope>
    <source>
        <strain evidence="8">CGMCC 4.5579</strain>
    </source>
</reference>
<feature type="transmembrane region" description="Helical" evidence="6">
    <location>
        <begin position="54"/>
        <end position="82"/>
    </location>
</feature>
<dbReference type="InterPro" id="IPR017039">
    <property type="entry name" value="Virul_fac_BrkB"/>
</dbReference>
<keyword evidence="2" id="KW-1003">Cell membrane</keyword>
<proteinExistence type="predicted"/>
<dbReference type="EMBL" id="FOWW01000005">
    <property type="protein sequence ID" value="SFQ23225.1"/>
    <property type="molecule type" value="Genomic_DNA"/>
</dbReference>
<keyword evidence="8" id="KW-1185">Reference proteome</keyword>
<evidence type="ECO:0000256" key="1">
    <source>
        <dbReference type="ARBA" id="ARBA00004651"/>
    </source>
</evidence>
<protein>
    <submittedName>
        <fullName evidence="7">Membrane protein</fullName>
    </submittedName>
</protein>
<dbReference type="AlphaFoldDB" id="A0A1I5WTW7"/>
<feature type="transmembrane region" description="Helical" evidence="6">
    <location>
        <begin position="165"/>
        <end position="186"/>
    </location>
</feature>
<dbReference type="Pfam" id="PF03631">
    <property type="entry name" value="Virul_fac_BrkB"/>
    <property type="match status" value="1"/>
</dbReference>
<sequence>MRDQDGTGPQAAKAGKAGKADDEKLLARLRRRYPWLDHLVRAGGSFNENYGNHYAAVITYFSVLSVIPILMVAFAIAGIILAGNPAIIDQITTGIDKSVPEGLKGIVNDIVSTALESGGGLGIIGLALALYSGIGWMSNLRDALTAQWGQEKKHVPLVSRVLKDLLALAGLGLALLVSFTLTAAGAGVGRSLLELVGLADEAWAVFLLRLASIVLALFANFLVFLWVIARLPREKVAVGSAVKGAAIAAVGFVILQQVATFYLKGLSDKPSFAVFGPVLGLLIFANLVSRFLLFVTAWTATSRENLTHTVEEPSPVVIRPAVRVHRGVSPRAAAGFFAAGALLTWLTRRR</sequence>
<evidence type="ECO:0000256" key="2">
    <source>
        <dbReference type="ARBA" id="ARBA00022475"/>
    </source>
</evidence>
<evidence type="ECO:0000256" key="6">
    <source>
        <dbReference type="SAM" id="Phobius"/>
    </source>
</evidence>
<evidence type="ECO:0000256" key="3">
    <source>
        <dbReference type="ARBA" id="ARBA00022692"/>
    </source>
</evidence>
<dbReference type="GO" id="GO:0005886">
    <property type="term" value="C:plasma membrane"/>
    <property type="evidence" value="ECO:0007669"/>
    <property type="project" value="UniProtKB-SubCell"/>
</dbReference>
<dbReference type="OrthoDB" id="4127374at2"/>
<gene>
    <name evidence="7" type="ORF">SAMN05421810_105278</name>
</gene>
<keyword evidence="5 6" id="KW-0472">Membrane</keyword>
<accession>A0A1I5WTW7</accession>
<keyword evidence="3 6" id="KW-0812">Transmembrane</keyword>
<feature type="transmembrane region" description="Helical" evidence="6">
    <location>
        <begin position="275"/>
        <end position="298"/>
    </location>
</feature>
<evidence type="ECO:0000256" key="5">
    <source>
        <dbReference type="ARBA" id="ARBA00023136"/>
    </source>
</evidence>
<organism evidence="7 8">
    <name type="scientific">Amycolatopsis arida</name>
    <dbReference type="NCBI Taxonomy" id="587909"/>
    <lineage>
        <taxon>Bacteria</taxon>
        <taxon>Bacillati</taxon>
        <taxon>Actinomycetota</taxon>
        <taxon>Actinomycetes</taxon>
        <taxon>Pseudonocardiales</taxon>
        <taxon>Pseudonocardiaceae</taxon>
        <taxon>Amycolatopsis</taxon>
    </lineage>
</organism>
<keyword evidence="4 6" id="KW-1133">Transmembrane helix</keyword>